<dbReference type="GO" id="GO:0006633">
    <property type="term" value="P:fatty acid biosynthetic process"/>
    <property type="evidence" value="ECO:0007669"/>
    <property type="project" value="TreeGrafter"/>
</dbReference>
<dbReference type="SUPFAM" id="SSF53383">
    <property type="entry name" value="PLP-dependent transferases"/>
    <property type="match status" value="1"/>
</dbReference>
<dbReference type="Gene3D" id="3.30.70.3290">
    <property type="match status" value="1"/>
</dbReference>
<comment type="similarity">
    <text evidence="5">Belongs to the thiolase-like superfamily. Beta-ketoacyl-ACP synthases family.</text>
</comment>
<dbReference type="GO" id="GO:0030170">
    <property type="term" value="F:pyridoxal phosphate binding"/>
    <property type="evidence" value="ECO:0007669"/>
    <property type="project" value="InterPro"/>
</dbReference>
<dbReference type="Pfam" id="PF00109">
    <property type="entry name" value="ketoacyl-synt"/>
    <property type="match status" value="1"/>
</dbReference>
<dbReference type="InterPro" id="IPR005814">
    <property type="entry name" value="Aminotrans_3"/>
</dbReference>
<protein>
    <recommendedName>
        <fullName evidence="7">Ketosynthase family 3 (KS3) domain-containing protein</fullName>
    </recommendedName>
</protein>
<dbReference type="EMBL" id="HBGU01004106">
    <property type="protein sequence ID" value="CAD9399259.1"/>
    <property type="molecule type" value="Transcribed_RNA"/>
</dbReference>
<evidence type="ECO:0000256" key="3">
    <source>
        <dbReference type="ARBA" id="ARBA00022898"/>
    </source>
</evidence>
<dbReference type="Gene3D" id="3.40.47.10">
    <property type="match status" value="1"/>
</dbReference>
<keyword evidence="5" id="KW-0808">Transferase</keyword>
<dbReference type="Pfam" id="PF02801">
    <property type="entry name" value="Ketoacyl-synt_C"/>
    <property type="match status" value="1"/>
</dbReference>
<dbReference type="InterPro" id="IPR020841">
    <property type="entry name" value="PKS_Beta-ketoAc_synthase_dom"/>
</dbReference>
<accession>A0A7S2BKI6</accession>
<dbReference type="Gene3D" id="3.90.1150.10">
    <property type="entry name" value="Aspartate Aminotransferase, domain 1"/>
    <property type="match status" value="1"/>
</dbReference>
<dbReference type="Pfam" id="PF00202">
    <property type="entry name" value="Aminotran_3"/>
    <property type="match status" value="1"/>
</dbReference>
<keyword evidence="3 4" id="KW-0663">Pyridoxal phosphate</keyword>
<dbReference type="InterPro" id="IPR014030">
    <property type="entry name" value="Ketoacyl_synth_N"/>
</dbReference>
<reference evidence="8" key="1">
    <citation type="submission" date="2021-01" db="EMBL/GenBank/DDBJ databases">
        <authorList>
            <person name="Corre E."/>
            <person name="Pelletier E."/>
            <person name="Niang G."/>
            <person name="Scheremetjew M."/>
            <person name="Finn R."/>
            <person name="Kale V."/>
            <person name="Holt S."/>
            <person name="Cochrane G."/>
            <person name="Meng A."/>
            <person name="Brown T."/>
            <person name="Cohen L."/>
        </authorList>
    </citation>
    <scope>NUCLEOTIDE SEQUENCE</scope>
    <source>
        <strain evidence="8">UTEX LB 985</strain>
    </source>
</reference>
<dbReference type="AlphaFoldDB" id="A0A7S2BKI6"/>
<dbReference type="PROSITE" id="PS52004">
    <property type="entry name" value="KS3_2"/>
    <property type="match status" value="1"/>
</dbReference>
<dbReference type="InterPro" id="IPR015424">
    <property type="entry name" value="PyrdxlP-dep_Trfase"/>
</dbReference>
<name>A0A7S2BKI6_9EUKA</name>
<dbReference type="GO" id="GO:0008483">
    <property type="term" value="F:transaminase activity"/>
    <property type="evidence" value="ECO:0007669"/>
    <property type="project" value="InterPro"/>
</dbReference>
<feature type="region of interest" description="Disordered" evidence="6">
    <location>
        <begin position="516"/>
        <end position="538"/>
    </location>
</feature>
<organism evidence="8">
    <name type="scientific">Haptolina brevifila</name>
    <dbReference type="NCBI Taxonomy" id="156173"/>
    <lineage>
        <taxon>Eukaryota</taxon>
        <taxon>Haptista</taxon>
        <taxon>Haptophyta</taxon>
        <taxon>Prymnesiophyceae</taxon>
        <taxon>Prymnesiales</taxon>
        <taxon>Prymnesiaceae</taxon>
        <taxon>Haptolina</taxon>
    </lineage>
</organism>
<evidence type="ECO:0000259" key="7">
    <source>
        <dbReference type="PROSITE" id="PS52004"/>
    </source>
</evidence>
<evidence type="ECO:0000256" key="2">
    <source>
        <dbReference type="ARBA" id="ARBA00022553"/>
    </source>
</evidence>
<feature type="domain" description="Ketosynthase family 3 (KS3)" evidence="7">
    <location>
        <begin position="1"/>
        <end position="204"/>
    </location>
</feature>
<evidence type="ECO:0000256" key="5">
    <source>
        <dbReference type="RuleBase" id="RU003694"/>
    </source>
</evidence>
<dbReference type="PANTHER" id="PTHR43775:SF37">
    <property type="entry name" value="SI:DKEY-61P9.11"/>
    <property type="match status" value="1"/>
</dbReference>
<dbReference type="CDD" id="cd00833">
    <property type="entry name" value="PKS"/>
    <property type="match status" value="1"/>
</dbReference>
<evidence type="ECO:0000256" key="4">
    <source>
        <dbReference type="RuleBase" id="RU003560"/>
    </source>
</evidence>
<evidence type="ECO:0000313" key="8">
    <source>
        <dbReference type="EMBL" id="CAD9399259.1"/>
    </source>
</evidence>
<dbReference type="InterPro" id="IPR015421">
    <property type="entry name" value="PyrdxlP-dep_Trfase_major"/>
</dbReference>
<dbReference type="InterPro" id="IPR016039">
    <property type="entry name" value="Thiolase-like"/>
</dbReference>
<dbReference type="InterPro" id="IPR015422">
    <property type="entry name" value="PyrdxlP-dep_Trfase_small"/>
</dbReference>
<comment type="similarity">
    <text evidence="4">Belongs to the class-III pyridoxal-phosphate-dependent aminotransferase family.</text>
</comment>
<dbReference type="SUPFAM" id="SSF53901">
    <property type="entry name" value="Thiolase-like"/>
    <property type="match status" value="1"/>
</dbReference>
<dbReference type="Gene3D" id="3.40.640.10">
    <property type="entry name" value="Type I PLP-dependent aspartate aminotransferase-like (Major domain)"/>
    <property type="match status" value="1"/>
</dbReference>
<sequence>MAGLTSPGGRSHTFDARADGYVRGEACGSIAVRPCDQMAFSLQGSAVRQDGRSVSLTAPNGLAQQRLLVAAMQDAHTATHALTLNEAHGTGTKLGDPIEMGSLVSAVLTNREESLVLGGIKANSGHAEPAAGMSGLLKLALELQFGKAPPNAQLRQLNPFVSDALIGVLCTLVIQLAAISDEHRVGGVSSFGFSGTIAHAVLMVGARDVLKPMKLSSAYLPTLVYRRRRFHGKVMQAFSEQAAIRAERRKSALKQSGKPPRVVKPYDVAQVDGKIVPELVAKYVAAHAASRKYMTDYRVFLCDNRNIANFSLALKDTIHPIVVQKATGSHVVDIDGNKMIDVSGGFGPIVFGHNAPFVREAVQKMMDADSWALGYEHKIVGECSRKFCQVTGNERVTWVNTGTEATTLAMRLCRLHTNRKKVVMFLGSYHGHFDGFLGVPMQLDAPEKCVPLAAGIARGFVQDLVVLEYDTAESLVWIDEHSDEVAGVFCETIQNRNPPRRAASVPVEAARAVVRSRSQPPSAQPSALCTSAHAPTAG</sequence>
<feature type="compositionally biased region" description="Low complexity" evidence="6">
    <location>
        <begin position="516"/>
        <end position="527"/>
    </location>
</feature>
<keyword evidence="2" id="KW-0597">Phosphoprotein</keyword>
<dbReference type="PANTHER" id="PTHR43775">
    <property type="entry name" value="FATTY ACID SYNTHASE"/>
    <property type="match status" value="1"/>
</dbReference>
<dbReference type="SMART" id="SM00825">
    <property type="entry name" value="PKS_KS"/>
    <property type="match status" value="1"/>
</dbReference>
<dbReference type="GO" id="GO:0004312">
    <property type="term" value="F:fatty acid synthase activity"/>
    <property type="evidence" value="ECO:0007669"/>
    <property type="project" value="TreeGrafter"/>
</dbReference>
<evidence type="ECO:0000256" key="1">
    <source>
        <dbReference type="ARBA" id="ARBA00022450"/>
    </source>
</evidence>
<gene>
    <name evidence="8" type="ORF">CBRE1094_LOCUS2207</name>
</gene>
<keyword evidence="1" id="KW-0596">Phosphopantetheine</keyword>
<dbReference type="InterPro" id="IPR014031">
    <property type="entry name" value="Ketoacyl_synth_C"/>
</dbReference>
<evidence type="ECO:0000256" key="6">
    <source>
        <dbReference type="SAM" id="MobiDB-lite"/>
    </source>
</evidence>
<proteinExistence type="inferred from homology"/>
<dbReference type="InterPro" id="IPR050091">
    <property type="entry name" value="PKS_NRPS_Biosynth_Enz"/>
</dbReference>